<dbReference type="VEuPathDB" id="FungiDB:FMAN_15463"/>
<dbReference type="AlphaFoldDB" id="A0A1L7UF44"/>
<name>A0A1L7UF44_FUSMA</name>
<feature type="compositionally biased region" description="Basic residues" evidence="1">
    <location>
        <begin position="1"/>
        <end position="13"/>
    </location>
</feature>
<comment type="caution">
    <text evidence="2">The sequence shown here is derived from an EMBL/GenBank/DDBJ whole genome shotgun (WGS) entry which is preliminary data.</text>
</comment>
<dbReference type="Proteomes" id="UP000184255">
    <property type="component" value="Unassembled WGS sequence"/>
</dbReference>
<reference evidence="3" key="1">
    <citation type="journal article" date="2016" name="Genome Biol. Evol.">
        <title>Comparative 'omics' of the Fusarium fujikuroi species complex highlights differences in genetic potential and metabolite synthesis.</title>
        <authorList>
            <person name="Niehaus E.-M."/>
            <person name="Muensterkoetter M."/>
            <person name="Proctor R.H."/>
            <person name="Brown D.W."/>
            <person name="Sharon A."/>
            <person name="Idan Y."/>
            <person name="Oren-Young L."/>
            <person name="Sieber C.M."/>
            <person name="Novak O."/>
            <person name="Pencik A."/>
            <person name="Tarkowska D."/>
            <person name="Hromadova K."/>
            <person name="Freeman S."/>
            <person name="Maymon M."/>
            <person name="Elazar M."/>
            <person name="Youssef S.A."/>
            <person name="El-Shabrawy E.S.M."/>
            <person name="Shalaby A.B.A."/>
            <person name="Houterman P."/>
            <person name="Brock N.L."/>
            <person name="Burkhardt I."/>
            <person name="Tsavkelova E.A."/>
            <person name="Dickschat J.S."/>
            <person name="Galuszka P."/>
            <person name="Gueldener U."/>
            <person name="Tudzynski B."/>
        </authorList>
    </citation>
    <scope>NUCLEOTIDE SEQUENCE [LARGE SCALE GENOMIC DNA]</scope>
    <source>
        <strain evidence="3">MRC7560</strain>
    </source>
</reference>
<accession>A0A1L7UF44</accession>
<keyword evidence="3" id="KW-1185">Reference proteome</keyword>
<proteinExistence type="predicted"/>
<gene>
    <name evidence="2" type="ORF">FMAN_15463</name>
</gene>
<dbReference type="GeneID" id="65094703"/>
<protein>
    <submittedName>
        <fullName evidence="2">Uncharacterized protein</fullName>
    </submittedName>
</protein>
<evidence type="ECO:0000313" key="2">
    <source>
        <dbReference type="EMBL" id="CVL09284.1"/>
    </source>
</evidence>
<evidence type="ECO:0000256" key="1">
    <source>
        <dbReference type="SAM" id="MobiDB-lite"/>
    </source>
</evidence>
<feature type="region of interest" description="Disordered" evidence="1">
    <location>
        <begin position="1"/>
        <end position="26"/>
    </location>
</feature>
<dbReference type="RefSeq" id="XP_041691553.1">
    <property type="nucleotide sequence ID" value="XM_041826209.1"/>
</dbReference>
<sequence>MARYRHKASRARTRREEQRITKQRSRRLQLKNEQCVVGTLKNSSPLKSLGDSGGCEYLHFVNKNQYSLQDSDGSNVGWDKVIFKKGFDVQDINKLAKEVVGKILRQLEKQYSAGEI</sequence>
<dbReference type="EMBL" id="FCQH01000037">
    <property type="protein sequence ID" value="CVL09284.1"/>
    <property type="molecule type" value="Genomic_DNA"/>
</dbReference>
<organism evidence="2 3">
    <name type="scientific">Fusarium mangiferae</name>
    <name type="common">Mango malformation disease fungus</name>
    <dbReference type="NCBI Taxonomy" id="192010"/>
    <lineage>
        <taxon>Eukaryota</taxon>
        <taxon>Fungi</taxon>
        <taxon>Dikarya</taxon>
        <taxon>Ascomycota</taxon>
        <taxon>Pezizomycotina</taxon>
        <taxon>Sordariomycetes</taxon>
        <taxon>Hypocreomycetidae</taxon>
        <taxon>Hypocreales</taxon>
        <taxon>Nectriaceae</taxon>
        <taxon>Fusarium</taxon>
        <taxon>Fusarium fujikuroi species complex</taxon>
    </lineage>
</organism>
<evidence type="ECO:0000313" key="3">
    <source>
        <dbReference type="Proteomes" id="UP000184255"/>
    </source>
</evidence>